<dbReference type="EMBL" id="MEIL01000029">
    <property type="protein sequence ID" value="PIT38510.1"/>
    <property type="molecule type" value="Genomic_DNA"/>
</dbReference>
<dbReference type="InterPro" id="IPR038670">
    <property type="entry name" value="HslJ-like_sf"/>
</dbReference>
<feature type="chain" id="PRO_5014789795" description="DUF306 domain-containing protein" evidence="1">
    <location>
        <begin position="24"/>
        <end position="147"/>
    </location>
</feature>
<dbReference type="InterPro" id="IPR005184">
    <property type="entry name" value="DUF306_Meta_HslJ"/>
</dbReference>
<dbReference type="Pfam" id="PF03724">
    <property type="entry name" value="META"/>
    <property type="match status" value="1"/>
</dbReference>
<comment type="caution">
    <text evidence="3">The sequence shown here is derived from an EMBL/GenBank/DDBJ whole genome shotgun (WGS) entry which is preliminary data.</text>
</comment>
<gene>
    <name evidence="3" type="ORF">BHC54_08180</name>
</gene>
<evidence type="ECO:0000256" key="1">
    <source>
        <dbReference type="SAM" id="SignalP"/>
    </source>
</evidence>
<sequence length="147" mass="16849">MKKLKLILATLTALLMVSACAIADKPNTRYLSGNWQIRTLNGEPTPDTSARIRFDPNTHQYYAFFGCNHIQGNYRDFRHTLHLSQPFGIDKMCANIEDERTGTGTLGFVNSWRIINDTTGVRLQLLDKQHYVRVEARLLKDADNEQH</sequence>
<protein>
    <recommendedName>
        <fullName evidence="2">DUF306 domain-containing protein</fullName>
    </recommendedName>
</protein>
<proteinExistence type="predicted"/>
<keyword evidence="4" id="KW-1185">Reference proteome</keyword>
<dbReference type="OrthoDB" id="8612961at2"/>
<dbReference type="PROSITE" id="PS51257">
    <property type="entry name" value="PROKAR_LIPOPROTEIN"/>
    <property type="match status" value="1"/>
</dbReference>
<dbReference type="Gene3D" id="2.40.128.270">
    <property type="match status" value="1"/>
</dbReference>
<reference evidence="3" key="1">
    <citation type="journal article" date="2017" name="MBio">
        <title>Type VI secretion-mediated competition in the bee gut microbiome.</title>
        <authorList>
            <person name="Steele M.I."/>
            <person name="Kwong W.K."/>
            <person name="Powell J.E."/>
            <person name="Whiteley M."/>
            <person name="Moran N.A."/>
        </authorList>
    </citation>
    <scope>NUCLEOTIDE SEQUENCE [LARGE SCALE GENOMIC DNA]</scope>
    <source>
        <strain evidence="3">WkB273</strain>
    </source>
</reference>
<dbReference type="AlphaFoldDB" id="A0A2N9X5Q7"/>
<feature type="domain" description="DUF306" evidence="2">
    <location>
        <begin position="33"/>
        <end position="134"/>
    </location>
</feature>
<dbReference type="RefSeq" id="WP_100140022.1">
    <property type="nucleotide sequence ID" value="NZ_MEIL01000029.1"/>
</dbReference>
<accession>A0A2N9X5Q7</accession>
<organism evidence="3 4">
    <name type="scientific">Snodgrassella alvi</name>
    <dbReference type="NCBI Taxonomy" id="1196083"/>
    <lineage>
        <taxon>Bacteria</taxon>
        <taxon>Pseudomonadati</taxon>
        <taxon>Pseudomonadota</taxon>
        <taxon>Betaproteobacteria</taxon>
        <taxon>Neisseriales</taxon>
        <taxon>Neisseriaceae</taxon>
        <taxon>Snodgrassella</taxon>
    </lineage>
</organism>
<name>A0A2N9X5Q7_9NEIS</name>
<keyword evidence="1" id="KW-0732">Signal</keyword>
<evidence type="ECO:0000259" key="2">
    <source>
        <dbReference type="Pfam" id="PF03724"/>
    </source>
</evidence>
<dbReference type="Proteomes" id="UP000230202">
    <property type="component" value="Unassembled WGS sequence"/>
</dbReference>
<evidence type="ECO:0000313" key="3">
    <source>
        <dbReference type="EMBL" id="PIT38510.1"/>
    </source>
</evidence>
<evidence type="ECO:0000313" key="4">
    <source>
        <dbReference type="Proteomes" id="UP000230202"/>
    </source>
</evidence>
<feature type="signal peptide" evidence="1">
    <location>
        <begin position="1"/>
        <end position="23"/>
    </location>
</feature>